<evidence type="ECO:0000313" key="2">
    <source>
        <dbReference type="Proteomes" id="UP001159427"/>
    </source>
</evidence>
<feature type="non-terminal residue" evidence="1">
    <location>
        <position position="74"/>
    </location>
</feature>
<sequence length="74" mass="8328">QSVNRLLTTTGMAMDVEENSLSTSMLSKNERKFEVLVATDSGGWNTTTNRVLTSHLVKNKKLHVRAFISKNHPR</sequence>
<gene>
    <name evidence="1" type="ORF">PEVE_00017008</name>
</gene>
<keyword evidence="2" id="KW-1185">Reference proteome</keyword>
<proteinExistence type="predicted"/>
<feature type="non-terminal residue" evidence="1">
    <location>
        <position position="1"/>
    </location>
</feature>
<comment type="caution">
    <text evidence="1">The sequence shown here is derived from an EMBL/GenBank/DDBJ whole genome shotgun (WGS) entry which is preliminary data.</text>
</comment>
<accession>A0ABN8M4H0</accession>
<evidence type="ECO:0000313" key="1">
    <source>
        <dbReference type="EMBL" id="CAH3022832.1"/>
    </source>
</evidence>
<organism evidence="1 2">
    <name type="scientific">Porites evermanni</name>
    <dbReference type="NCBI Taxonomy" id="104178"/>
    <lineage>
        <taxon>Eukaryota</taxon>
        <taxon>Metazoa</taxon>
        <taxon>Cnidaria</taxon>
        <taxon>Anthozoa</taxon>
        <taxon>Hexacorallia</taxon>
        <taxon>Scleractinia</taxon>
        <taxon>Fungiina</taxon>
        <taxon>Poritidae</taxon>
        <taxon>Porites</taxon>
    </lineage>
</organism>
<dbReference type="EMBL" id="CALNXI010000235">
    <property type="protein sequence ID" value="CAH3022832.1"/>
    <property type="molecule type" value="Genomic_DNA"/>
</dbReference>
<name>A0ABN8M4H0_9CNID</name>
<reference evidence="1 2" key="1">
    <citation type="submission" date="2022-05" db="EMBL/GenBank/DDBJ databases">
        <authorList>
            <consortium name="Genoscope - CEA"/>
            <person name="William W."/>
        </authorList>
    </citation>
    <scope>NUCLEOTIDE SEQUENCE [LARGE SCALE GENOMIC DNA]</scope>
</reference>
<protein>
    <submittedName>
        <fullName evidence="1">Uncharacterized protein</fullName>
    </submittedName>
</protein>
<dbReference type="Proteomes" id="UP001159427">
    <property type="component" value="Unassembled WGS sequence"/>
</dbReference>